<keyword evidence="5" id="KW-0648">Protein biosynthesis</keyword>
<dbReference type="SUPFAM" id="SSF55681">
    <property type="entry name" value="Class II aaRS and biotin synthetases"/>
    <property type="match status" value="1"/>
</dbReference>
<feature type="domain" description="Aminoacyl-transfer RNA synthetases class-II family profile" evidence="8">
    <location>
        <begin position="202"/>
        <end position="665"/>
    </location>
</feature>
<name>A0A1E1LGJ2_9HELO</name>
<reference evidence="10" key="1">
    <citation type="submission" date="2016-03" db="EMBL/GenBank/DDBJ databases">
        <authorList>
            <person name="Ploux O."/>
        </authorList>
    </citation>
    <scope>NUCLEOTIDE SEQUENCE [LARGE SCALE GENOMIC DNA]</scope>
    <source>
        <strain evidence="10">UK7</strain>
    </source>
</reference>
<keyword evidence="3" id="KW-0547">Nucleotide-binding</keyword>
<feature type="region of interest" description="Disordered" evidence="7">
    <location>
        <begin position="733"/>
        <end position="752"/>
    </location>
</feature>
<dbReference type="FunCoup" id="A0A1E1LGJ2">
    <property type="interactions" value="625"/>
</dbReference>
<comment type="caution">
    <text evidence="9">The sequence shown here is derived from an EMBL/GenBank/DDBJ whole genome shotgun (WGS) entry which is preliminary data.</text>
</comment>
<dbReference type="Proteomes" id="UP000178129">
    <property type="component" value="Unassembled WGS sequence"/>
</dbReference>
<dbReference type="GO" id="GO:0004815">
    <property type="term" value="F:aspartate-tRNA ligase activity"/>
    <property type="evidence" value="ECO:0007669"/>
    <property type="project" value="TreeGrafter"/>
</dbReference>
<keyword evidence="6" id="KW-0030">Aminoacyl-tRNA synthetase</keyword>
<evidence type="ECO:0000259" key="8">
    <source>
        <dbReference type="PROSITE" id="PS50862"/>
    </source>
</evidence>
<dbReference type="GO" id="GO:0005739">
    <property type="term" value="C:mitochondrion"/>
    <property type="evidence" value="ECO:0007669"/>
    <property type="project" value="TreeGrafter"/>
</dbReference>
<dbReference type="STRING" id="914237.A0A1E1LGJ2"/>
<dbReference type="InterPro" id="IPR006195">
    <property type="entry name" value="aa-tRNA-synth_II"/>
</dbReference>
<evidence type="ECO:0000256" key="5">
    <source>
        <dbReference type="ARBA" id="ARBA00022917"/>
    </source>
</evidence>
<sequence>MGFLLAKTRQSLGLRFQHLLQSTPAGRCALLQRSVLFKKRCFHQGARPLAEQAATPEHLDIANSSFWKEYKNNSLSDSLVFGRIWSGAGAESEASILNIISRDPEKCAQLKSIRLHSPVNVTGCLGMKHVKKKDKDQALPSANFVGLHQIEMTVAEISCLNSIAVSHLKADHNYPPSSRHLQIRFGKELRQRLQFRAALAGYIRTTLTGFHEVETPILFKSTPEGAREFLVPTRKGGYAYALPQSPQQYKQLLMASGIHRYFQFAKCFRDEDLRADRQPEFTQIDIEMAFVRGVDVMARVEKIIKRVYGFCSEKKLFATSPITVSKPFARMTYHTAMQRYGSDKPDLRIDALIYSILPAVSPQLQSMITSIPAPRVEAFKLRLDASPKKVQKFIRKFMDSPDAEPFKNNVDGAPGICVFDSSQPIEGLQIFGFEGAEKLKAIWKQEINLPHLDYDDTGTRDSRRNFEDGDLIIMQARPNLLSLSGGSTAIGRLRSAIYKAAIAEELIEPDLSHRYLWVTKFPMFTPNNASDPGQGGTAGFSATHHPFTAPASAKDVDLLLTDPLRAIADHYDLVVNGVELGGGSRRIHNAEMQRFIMRDILKMSPERINDFSHLLTALESGCPPHAGFALGFDRLVAILTGRESIKDVIAFPKSSKGEDMMVRSPSKMTDKELATYHLALADAVTTTLIPDLDTAVPETPLEEAVNNEAGNDESNTINSGDDEAAIDESVIDLSIFDEIEDDDPTSDGSNAK</sequence>
<dbReference type="InParanoid" id="A0A1E1LGJ2"/>
<evidence type="ECO:0000313" key="10">
    <source>
        <dbReference type="Proteomes" id="UP000178129"/>
    </source>
</evidence>
<dbReference type="PRINTS" id="PR01042">
    <property type="entry name" value="TRNASYNTHASP"/>
</dbReference>
<dbReference type="InterPro" id="IPR002312">
    <property type="entry name" value="Asp/Asn-tRNA-synth_IIb"/>
</dbReference>
<dbReference type="PANTHER" id="PTHR22594:SF5">
    <property type="entry name" value="ASPARTATE--TRNA LIGASE, MITOCHONDRIAL"/>
    <property type="match status" value="1"/>
</dbReference>
<dbReference type="HAMAP" id="MF_00044">
    <property type="entry name" value="Asp_tRNA_synth_type1"/>
    <property type="match status" value="1"/>
</dbReference>
<comment type="similarity">
    <text evidence="1">Belongs to the class-II aminoacyl-tRNA synthetase family. Type 1 subfamily.</text>
</comment>
<dbReference type="GO" id="GO:0005524">
    <property type="term" value="F:ATP binding"/>
    <property type="evidence" value="ECO:0007669"/>
    <property type="project" value="UniProtKB-KW"/>
</dbReference>
<keyword evidence="2" id="KW-0436">Ligase</keyword>
<organism evidence="9 10">
    <name type="scientific">Rhynchosporium graminicola</name>
    <dbReference type="NCBI Taxonomy" id="2792576"/>
    <lineage>
        <taxon>Eukaryota</taxon>
        <taxon>Fungi</taxon>
        <taxon>Dikarya</taxon>
        <taxon>Ascomycota</taxon>
        <taxon>Pezizomycotina</taxon>
        <taxon>Leotiomycetes</taxon>
        <taxon>Helotiales</taxon>
        <taxon>Ploettnerulaceae</taxon>
        <taxon>Rhynchosporium</taxon>
    </lineage>
</organism>
<evidence type="ECO:0000256" key="1">
    <source>
        <dbReference type="ARBA" id="ARBA00006303"/>
    </source>
</evidence>
<dbReference type="Gene3D" id="3.30.1360.30">
    <property type="entry name" value="GAD-like domain"/>
    <property type="match status" value="1"/>
</dbReference>
<dbReference type="InterPro" id="IPR004364">
    <property type="entry name" value="Aa-tRNA-synt_II"/>
</dbReference>
<dbReference type="GO" id="GO:0006422">
    <property type="term" value="P:aspartyl-tRNA aminoacylation"/>
    <property type="evidence" value="ECO:0007669"/>
    <property type="project" value="TreeGrafter"/>
</dbReference>
<dbReference type="PROSITE" id="PS50862">
    <property type="entry name" value="AA_TRNA_LIGASE_II"/>
    <property type="match status" value="1"/>
</dbReference>
<dbReference type="Pfam" id="PF00152">
    <property type="entry name" value="tRNA-synt_2"/>
    <property type="match status" value="1"/>
</dbReference>
<accession>A0A1E1LGJ2</accession>
<dbReference type="InterPro" id="IPR004524">
    <property type="entry name" value="Asp-tRNA-ligase_1"/>
</dbReference>
<dbReference type="AlphaFoldDB" id="A0A1E1LGJ2"/>
<dbReference type="PANTHER" id="PTHR22594">
    <property type="entry name" value="ASPARTYL/LYSYL-TRNA SYNTHETASE"/>
    <property type="match status" value="1"/>
</dbReference>
<evidence type="ECO:0000313" key="9">
    <source>
        <dbReference type="EMBL" id="CZT09615.1"/>
    </source>
</evidence>
<dbReference type="Gene3D" id="3.30.930.10">
    <property type="entry name" value="Bira Bifunctional Protein, Domain 2"/>
    <property type="match status" value="1"/>
</dbReference>
<proteinExistence type="inferred from homology"/>
<evidence type="ECO:0000256" key="7">
    <source>
        <dbReference type="SAM" id="MobiDB-lite"/>
    </source>
</evidence>
<evidence type="ECO:0000256" key="4">
    <source>
        <dbReference type="ARBA" id="ARBA00022840"/>
    </source>
</evidence>
<evidence type="ECO:0000256" key="3">
    <source>
        <dbReference type="ARBA" id="ARBA00022741"/>
    </source>
</evidence>
<dbReference type="EMBL" id="FJUW01000051">
    <property type="protein sequence ID" value="CZT09615.1"/>
    <property type="molecule type" value="Genomic_DNA"/>
</dbReference>
<keyword evidence="10" id="KW-1185">Reference proteome</keyword>
<feature type="region of interest" description="Disordered" evidence="7">
    <location>
        <begin position="704"/>
        <end position="724"/>
    </location>
</feature>
<keyword evidence="4" id="KW-0067">ATP-binding</keyword>
<evidence type="ECO:0000256" key="6">
    <source>
        <dbReference type="ARBA" id="ARBA00023146"/>
    </source>
</evidence>
<gene>
    <name evidence="9" type="ORF">RCO7_03720</name>
</gene>
<feature type="compositionally biased region" description="Acidic residues" evidence="7">
    <location>
        <begin position="733"/>
        <end position="745"/>
    </location>
</feature>
<protein>
    <submittedName>
        <fullName evidence="9">Related to aspartyl-tRNA synthetase</fullName>
    </submittedName>
</protein>
<dbReference type="InterPro" id="IPR045864">
    <property type="entry name" value="aa-tRNA-synth_II/BPL/LPL"/>
</dbReference>
<feature type="compositionally biased region" description="Polar residues" evidence="7">
    <location>
        <begin position="708"/>
        <end position="719"/>
    </location>
</feature>
<dbReference type="InterPro" id="IPR004115">
    <property type="entry name" value="GAD-like_sf"/>
</dbReference>
<evidence type="ECO:0000256" key="2">
    <source>
        <dbReference type="ARBA" id="ARBA00022598"/>
    </source>
</evidence>